<evidence type="ECO:0000256" key="2">
    <source>
        <dbReference type="ARBA" id="ARBA00001911"/>
    </source>
</evidence>
<dbReference type="InterPro" id="IPR005886">
    <property type="entry name" value="UDP_G4E"/>
</dbReference>
<keyword evidence="7" id="KW-0520">NAD</keyword>
<comment type="caution">
    <text evidence="13">The sequence shown here is derived from an EMBL/GenBank/DDBJ whole genome shotgun (WGS) entry which is preliminary data.</text>
</comment>
<evidence type="ECO:0000256" key="9">
    <source>
        <dbReference type="ARBA" id="ARBA00023235"/>
    </source>
</evidence>
<dbReference type="UniPathway" id="UPA00214"/>
<name>A0A4Q5J438_9ACTN</name>
<dbReference type="SUPFAM" id="SSF51735">
    <property type="entry name" value="NAD(P)-binding Rossmann-fold domains"/>
    <property type="match status" value="1"/>
</dbReference>
<proteinExistence type="inferred from homology"/>
<dbReference type="Gene3D" id="3.90.25.10">
    <property type="entry name" value="UDP-galactose 4-epimerase, domain 1"/>
    <property type="match status" value="1"/>
</dbReference>
<evidence type="ECO:0000256" key="4">
    <source>
        <dbReference type="ARBA" id="ARBA00007637"/>
    </source>
</evidence>
<evidence type="ECO:0000256" key="11">
    <source>
        <dbReference type="ARBA" id="ARBA00033067"/>
    </source>
</evidence>
<evidence type="ECO:0000256" key="6">
    <source>
        <dbReference type="ARBA" id="ARBA00018569"/>
    </source>
</evidence>
<dbReference type="GO" id="GO:0006012">
    <property type="term" value="P:galactose metabolic process"/>
    <property type="evidence" value="ECO:0007669"/>
    <property type="project" value="UniProtKB-UniPathway"/>
</dbReference>
<evidence type="ECO:0000313" key="14">
    <source>
        <dbReference type="Proteomes" id="UP000291189"/>
    </source>
</evidence>
<dbReference type="Gene3D" id="3.40.50.720">
    <property type="entry name" value="NAD(P)-binding Rossmann-like Domain"/>
    <property type="match status" value="1"/>
</dbReference>
<evidence type="ECO:0000256" key="3">
    <source>
        <dbReference type="ARBA" id="ARBA00004947"/>
    </source>
</evidence>
<dbReference type="InterPro" id="IPR036291">
    <property type="entry name" value="NAD(P)-bd_dom_sf"/>
</dbReference>
<comment type="similarity">
    <text evidence="4">Belongs to the NAD(P)-dependent epimerase/dehydratase family.</text>
</comment>
<dbReference type="PANTHER" id="PTHR43725:SF47">
    <property type="entry name" value="UDP-GLUCOSE 4-EPIMERASE"/>
    <property type="match status" value="1"/>
</dbReference>
<dbReference type="NCBIfam" id="TIGR01179">
    <property type="entry name" value="galE"/>
    <property type="match status" value="1"/>
</dbReference>
<evidence type="ECO:0000256" key="5">
    <source>
        <dbReference type="ARBA" id="ARBA00013189"/>
    </source>
</evidence>
<organism evidence="13 14">
    <name type="scientific">Nocardioides iriomotensis</name>
    <dbReference type="NCBI Taxonomy" id="715784"/>
    <lineage>
        <taxon>Bacteria</taxon>
        <taxon>Bacillati</taxon>
        <taxon>Actinomycetota</taxon>
        <taxon>Actinomycetes</taxon>
        <taxon>Propionibacteriales</taxon>
        <taxon>Nocardioidaceae</taxon>
        <taxon>Nocardioides</taxon>
    </lineage>
</organism>
<evidence type="ECO:0000256" key="7">
    <source>
        <dbReference type="ARBA" id="ARBA00023027"/>
    </source>
</evidence>
<accession>A0A4Q5J438</accession>
<keyword evidence="8" id="KW-0299">Galactose metabolism</keyword>
<gene>
    <name evidence="13" type="primary">galE</name>
    <name evidence="13" type="ORF">ETU37_09390</name>
</gene>
<reference evidence="13 14" key="1">
    <citation type="submission" date="2019-01" db="EMBL/GenBank/DDBJ databases">
        <title>Nocardioides guangzhouensis sp. nov., an actinobacterium isolated from soil.</title>
        <authorList>
            <person name="Fu Y."/>
            <person name="Cai Y."/>
            <person name="Lin Z."/>
            <person name="Chen P."/>
        </authorList>
    </citation>
    <scope>NUCLEOTIDE SEQUENCE [LARGE SCALE GENOMIC DNA]</scope>
    <source>
        <strain evidence="13 14">NBRC 105384</strain>
    </source>
</reference>
<dbReference type="GO" id="GO:0003978">
    <property type="term" value="F:UDP-glucose 4-epimerase activity"/>
    <property type="evidence" value="ECO:0007669"/>
    <property type="project" value="UniProtKB-EC"/>
</dbReference>
<keyword evidence="8" id="KW-0119">Carbohydrate metabolism</keyword>
<dbReference type="OrthoDB" id="9801785at2"/>
<evidence type="ECO:0000256" key="8">
    <source>
        <dbReference type="ARBA" id="ARBA00023144"/>
    </source>
</evidence>
<evidence type="ECO:0000256" key="1">
    <source>
        <dbReference type="ARBA" id="ARBA00000083"/>
    </source>
</evidence>
<evidence type="ECO:0000256" key="10">
    <source>
        <dbReference type="ARBA" id="ARBA00031367"/>
    </source>
</evidence>
<keyword evidence="14" id="KW-1185">Reference proteome</keyword>
<dbReference type="Proteomes" id="UP000291189">
    <property type="component" value="Unassembled WGS sequence"/>
</dbReference>
<comment type="pathway">
    <text evidence="3">Carbohydrate metabolism; galactose metabolism.</text>
</comment>
<dbReference type="InterPro" id="IPR001509">
    <property type="entry name" value="Epimerase_deHydtase"/>
</dbReference>
<comment type="catalytic activity">
    <reaction evidence="1">
        <text>UDP-alpha-D-glucose = UDP-alpha-D-galactose</text>
        <dbReference type="Rhea" id="RHEA:22168"/>
        <dbReference type="ChEBI" id="CHEBI:58885"/>
        <dbReference type="ChEBI" id="CHEBI:66914"/>
        <dbReference type="EC" id="5.1.3.2"/>
    </reaction>
</comment>
<sequence length="334" mass="36176">MKVLVTGGAGYLGSITAKALEQAGHTPVILDSLLTGPRVFVKDRIFYEGDIADRDLLARIVEEHPDIDCTIHMAARIVVPESVEKPYEYYRDNVAKSLEMFDQLVRLGKPRVVFSSSASLYALTPEFEVTEADGLAPQSPYARTKGMMESVLQDMCAATELRAVILRYFNPIGSDPDLESGIYAREPSHVIGQLVMAAQGLKDSFTITGTEHPTRDGTGIRDYIHVWDLAKAHVAAVERFDDVLATVDAPSTVINIGTGAGVTVLELIAAFERVFGEKVPTTTAPPRPGDAVGAYANVDKARDVLGWTADHTLDEGIASALAWGSKRKEILGYA</sequence>
<dbReference type="GO" id="GO:0005829">
    <property type="term" value="C:cytosol"/>
    <property type="evidence" value="ECO:0007669"/>
    <property type="project" value="TreeGrafter"/>
</dbReference>
<comment type="cofactor">
    <cofactor evidence="2">
        <name>NAD(+)</name>
        <dbReference type="ChEBI" id="CHEBI:57540"/>
    </cofactor>
</comment>
<keyword evidence="9 13" id="KW-0413">Isomerase</keyword>
<protein>
    <recommendedName>
        <fullName evidence="6">UDP-glucose 4-epimerase</fullName>
        <ecNumber evidence="5">5.1.3.2</ecNumber>
    </recommendedName>
    <alternativeName>
        <fullName evidence="11">Galactowaldenase</fullName>
    </alternativeName>
    <alternativeName>
        <fullName evidence="10">UDP-galactose 4-epimerase</fullName>
    </alternativeName>
</protein>
<evidence type="ECO:0000313" key="13">
    <source>
        <dbReference type="EMBL" id="RYU12231.1"/>
    </source>
</evidence>
<evidence type="ECO:0000259" key="12">
    <source>
        <dbReference type="Pfam" id="PF01370"/>
    </source>
</evidence>
<feature type="domain" description="NAD-dependent epimerase/dehydratase" evidence="12">
    <location>
        <begin position="3"/>
        <end position="245"/>
    </location>
</feature>
<dbReference type="Pfam" id="PF01370">
    <property type="entry name" value="Epimerase"/>
    <property type="match status" value="1"/>
</dbReference>
<dbReference type="AlphaFoldDB" id="A0A4Q5J438"/>
<dbReference type="EC" id="5.1.3.2" evidence="5"/>
<dbReference type="PANTHER" id="PTHR43725">
    <property type="entry name" value="UDP-GLUCOSE 4-EPIMERASE"/>
    <property type="match status" value="1"/>
</dbReference>
<dbReference type="EMBL" id="SDPU01000021">
    <property type="protein sequence ID" value="RYU12231.1"/>
    <property type="molecule type" value="Genomic_DNA"/>
</dbReference>